<keyword evidence="1" id="KW-0732">Signal</keyword>
<keyword evidence="3" id="KW-1185">Reference proteome</keyword>
<reference evidence="3" key="1">
    <citation type="submission" date="2018-05" db="EMBL/GenBank/DDBJ databases">
        <authorList>
            <person name="Nie L."/>
        </authorList>
    </citation>
    <scope>NUCLEOTIDE SEQUENCE [LARGE SCALE GENOMIC DNA]</scope>
    <source>
        <strain evidence="3">NL</strain>
    </source>
</reference>
<dbReference type="SUPFAM" id="SSF51126">
    <property type="entry name" value="Pectin lyase-like"/>
    <property type="match status" value="1"/>
</dbReference>
<feature type="signal peptide" evidence="1">
    <location>
        <begin position="1"/>
        <end position="27"/>
    </location>
</feature>
<dbReference type="RefSeq" id="WP_111476107.1">
    <property type="nucleotide sequence ID" value="NZ_QHKM01000001.1"/>
</dbReference>
<dbReference type="EMBL" id="QHKM01000001">
    <property type="protein sequence ID" value="RAK69371.1"/>
    <property type="molecule type" value="Genomic_DNA"/>
</dbReference>
<evidence type="ECO:0000313" key="3">
    <source>
        <dbReference type="Proteomes" id="UP000248553"/>
    </source>
</evidence>
<dbReference type="InterPro" id="IPR011050">
    <property type="entry name" value="Pectin_lyase_fold/virulence"/>
</dbReference>
<evidence type="ECO:0000256" key="1">
    <source>
        <dbReference type="SAM" id="SignalP"/>
    </source>
</evidence>
<feature type="chain" id="PRO_5016426912" description="Right handed beta helix domain-containing protein" evidence="1">
    <location>
        <begin position="28"/>
        <end position="401"/>
    </location>
</feature>
<dbReference type="OrthoDB" id="901313at2"/>
<comment type="caution">
    <text evidence="2">The sequence shown here is derived from an EMBL/GenBank/DDBJ whole genome shotgun (WGS) entry which is preliminary data.</text>
</comment>
<dbReference type="Proteomes" id="UP000248553">
    <property type="component" value="Unassembled WGS sequence"/>
</dbReference>
<dbReference type="AlphaFoldDB" id="A0A328BS29"/>
<organism evidence="2 3">
    <name type="scientific">Hymenobacter edaphi</name>
    <dbReference type="NCBI Taxonomy" id="2211146"/>
    <lineage>
        <taxon>Bacteria</taxon>
        <taxon>Pseudomonadati</taxon>
        <taxon>Bacteroidota</taxon>
        <taxon>Cytophagia</taxon>
        <taxon>Cytophagales</taxon>
        <taxon>Hymenobacteraceae</taxon>
        <taxon>Hymenobacter</taxon>
    </lineage>
</organism>
<evidence type="ECO:0000313" key="2">
    <source>
        <dbReference type="EMBL" id="RAK69371.1"/>
    </source>
</evidence>
<name>A0A328BS29_9BACT</name>
<sequence>MILRFAHFFSLLLPGTCLLLPSSQSGALLGADVLVVRHGGRYTGRFTSPNSAIPCVRIKTDEPVVLENCELRGAGDLIVAEPGARLVVRYCRGYGLTPSLDNVSRGRFLTAAGARSLRVEHNYLDHTIGILVYQWVGDGSPAETLTVRYNRVRNIDGRYRNGDADATASFLGLNQVRGVANVDISYNEVVNEPNQCATGDVVNFYNSSGTARSPIRFHHNYIQGAYPYPATAPHYTGTGLTTDGDGVSALTTTAYVDAAHNQIVSTCNAAMNIAAGHHIRFHHNRMVTSGLLPDGQALKATYAATSIFNAYHQPATVFFGNRVDHNVIGYAKAGYAVPLAGRHDLSSGNCPACEQNEHLPNPITLATEQREWQLWQQKLRRRGIRLDAGTQPAPPTPLARR</sequence>
<gene>
    <name evidence="2" type="ORF">DLM85_00455</name>
</gene>
<proteinExistence type="predicted"/>
<accession>A0A328BS29</accession>
<evidence type="ECO:0008006" key="4">
    <source>
        <dbReference type="Google" id="ProtNLM"/>
    </source>
</evidence>
<protein>
    <recommendedName>
        <fullName evidence="4">Right handed beta helix domain-containing protein</fullName>
    </recommendedName>
</protein>